<keyword evidence="2" id="KW-1185">Reference proteome</keyword>
<dbReference type="AlphaFoldDB" id="A0A0D3K903"/>
<dbReference type="EnsemblProtists" id="EOD32238">
    <property type="protein sequence ID" value="EOD32238"/>
    <property type="gene ID" value="EMIHUDRAFT_202894"/>
</dbReference>
<dbReference type="HOGENOM" id="CLU_2488126_0_0_1"/>
<evidence type="ECO:0008006" key="3">
    <source>
        <dbReference type="Google" id="ProtNLM"/>
    </source>
</evidence>
<sequence>MTASVRLVHEGCGSGHITVDGADNDLRNALAIAWQPWGHRDNLEASPSVALAPAGAAVATDPDAAMAALAAGAQAAEPAGGATRAAR</sequence>
<reference evidence="2" key="1">
    <citation type="journal article" date="2013" name="Nature">
        <title>Pan genome of the phytoplankton Emiliania underpins its global distribution.</title>
        <authorList>
            <person name="Read B.A."/>
            <person name="Kegel J."/>
            <person name="Klute M.J."/>
            <person name="Kuo A."/>
            <person name="Lefebvre S.C."/>
            <person name="Maumus F."/>
            <person name="Mayer C."/>
            <person name="Miller J."/>
            <person name="Monier A."/>
            <person name="Salamov A."/>
            <person name="Young J."/>
            <person name="Aguilar M."/>
            <person name="Claverie J.M."/>
            <person name="Frickenhaus S."/>
            <person name="Gonzalez K."/>
            <person name="Herman E.K."/>
            <person name="Lin Y.C."/>
            <person name="Napier J."/>
            <person name="Ogata H."/>
            <person name="Sarno A.F."/>
            <person name="Shmutz J."/>
            <person name="Schroeder D."/>
            <person name="de Vargas C."/>
            <person name="Verret F."/>
            <person name="von Dassow P."/>
            <person name="Valentin K."/>
            <person name="Van de Peer Y."/>
            <person name="Wheeler G."/>
            <person name="Dacks J.B."/>
            <person name="Delwiche C.F."/>
            <person name="Dyhrman S.T."/>
            <person name="Glockner G."/>
            <person name="John U."/>
            <person name="Richards T."/>
            <person name="Worden A.Z."/>
            <person name="Zhang X."/>
            <person name="Grigoriev I.V."/>
            <person name="Allen A.E."/>
            <person name="Bidle K."/>
            <person name="Borodovsky M."/>
            <person name="Bowler C."/>
            <person name="Brownlee C."/>
            <person name="Cock J.M."/>
            <person name="Elias M."/>
            <person name="Gladyshev V.N."/>
            <person name="Groth M."/>
            <person name="Guda C."/>
            <person name="Hadaegh A."/>
            <person name="Iglesias-Rodriguez M.D."/>
            <person name="Jenkins J."/>
            <person name="Jones B.M."/>
            <person name="Lawson T."/>
            <person name="Leese F."/>
            <person name="Lindquist E."/>
            <person name="Lobanov A."/>
            <person name="Lomsadze A."/>
            <person name="Malik S.B."/>
            <person name="Marsh M.E."/>
            <person name="Mackinder L."/>
            <person name="Mock T."/>
            <person name="Mueller-Roeber B."/>
            <person name="Pagarete A."/>
            <person name="Parker M."/>
            <person name="Probert I."/>
            <person name="Quesneville H."/>
            <person name="Raines C."/>
            <person name="Rensing S.A."/>
            <person name="Riano-Pachon D.M."/>
            <person name="Richier S."/>
            <person name="Rokitta S."/>
            <person name="Shiraiwa Y."/>
            <person name="Soanes D.M."/>
            <person name="van der Giezen M."/>
            <person name="Wahlund T.M."/>
            <person name="Williams B."/>
            <person name="Wilson W."/>
            <person name="Wolfe G."/>
            <person name="Wurch L.L."/>
        </authorList>
    </citation>
    <scope>NUCLEOTIDE SEQUENCE</scope>
</reference>
<protein>
    <recommendedName>
        <fullName evidence="3">SCP domain-containing protein</fullName>
    </recommendedName>
</protein>
<evidence type="ECO:0000313" key="1">
    <source>
        <dbReference type="EnsemblProtists" id="EOD32238"/>
    </source>
</evidence>
<name>A0A0D3K903_EMIH1</name>
<proteinExistence type="predicted"/>
<reference evidence="1" key="2">
    <citation type="submission" date="2024-10" db="UniProtKB">
        <authorList>
            <consortium name="EnsemblProtists"/>
        </authorList>
    </citation>
    <scope>IDENTIFICATION</scope>
</reference>
<dbReference type="GeneID" id="17277510"/>
<accession>A0A0D3K903</accession>
<dbReference type="KEGG" id="ehx:EMIHUDRAFT_202894"/>
<dbReference type="Proteomes" id="UP000013827">
    <property type="component" value="Unassembled WGS sequence"/>
</dbReference>
<dbReference type="RefSeq" id="XP_005784667.1">
    <property type="nucleotide sequence ID" value="XM_005784610.1"/>
</dbReference>
<organism evidence="1 2">
    <name type="scientific">Emiliania huxleyi (strain CCMP1516)</name>
    <dbReference type="NCBI Taxonomy" id="280463"/>
    <lineage>
        <taxon>Eukaryota</taxon>
        <taxon>Haptista</taxon>
        <taxon>Haptophyta</taxon>
        <taxon>Prymnesiophyceae</taxon>
        <taxon>Isochrysidales</taxon>
        <taxon>Noelaerhabdaceae</taxon>
        <taxon>Emiliania</taxon>
    </lineage>
</organism>
<evidence type="ECO:0000313" key="2">
    <source>
        <dbReference type="Proteomes" id="UP000013827"/>
    </source>
</evidence>
<dbReference type="PaxDb" id="2903-EOD32238"/>